<gene>
    <name evidence="1" type="ORF">H7F21_11420</name>
</gene>
<organism evidence="1 2">
    <name type="scientific">Winogradskyella flava</name>
    <dbReference type="NCBI Taxonomy" id="1884876"/>
    <lineage>
        <taxon>Bacteria</taxon>
        <taxon>Pseudomonadati</taxon>
        <taxon>Bacteroidota</taxon>
        <taxon>Flavobacteriia</taxon>
        <taxon>Flavobacteriales</taxon>
        <taxon>Flavobacteriaceae</taxon>
        <taxon>Winogradskyella</taxon>
    </lineage>
</organism>
<dbReference type="AlphaFoldDB" id="A0A842IUW1"/>
<accession>A0A842IUW1</accession>
<dbReference type="EMBL" id="JACLCP010000003">
    <property type="protein sequence ID" value="MBC2845704.1"/>
    <property type="molecule type" value="Genomic_DNA"/>
</dbReference>
<evidence type="ECO:0000313" key="2">
    <source>
        <dbReference type="Proteomes" id="UP000533900"/>
    </source>
</evidence>
<dbReference type="Proteomes" id="UP000533900">
    <property type="component" value="Unassembled WGS sequence"/>
</dbReference>
<sequence length="226" mass="26343">MFSDKIKYYHGTSEKAWREIKSEKKFKPSDVKEIGNYWITKGVYFVCENPYIALWYSHVAATKDNSKPIVICVEYSIDQDKKSHLNLLTSDGQKLLNQAHLLYKEKIGSISNNENLDSVALYLMLKKSKKLKAIIAAFQEGISYQKLIHKHDYKNKYVRNQYGLSPGDHLELCFFPNLDLESISFQELRKEEILDKNDPYCLWNTVCSSLNESLPENFREKVEKAI</sequence>
<keyword evidence="2" id="KW-1185">Reference proteome</keyword>
<comment type="caution">
    <text evidence="1">The sequence shown here is derived from an EMBL/GenBank/DDBJ whole genome shotgun (WGS) entry which is preliminary data.</text>
</comment>
<evidence type="ECO:0000313" key="1">
    <source>
        <dbReference type="EMBL" id="MBC2845704.1"/>
    </source>
</evidence>
<name>A0A842IUW1_9FLAO</name>
<protein>
    <submittedName>
        <fullName evidence="1">Uncharacterized protein</fullName>
    </submittedName>
</protein>
<dbReference type="RefSeq" id="WP_185789420.1">
    <property type="nucleotide sequence ID" value="NZ_JACLCP010000003.1"/>
</dbReference>
<proteinExistence type="predicted"/>
<reference evidence="1" key="1">
    <citation type="submission" date="2020-08" db="EMBL/GenBank/DDBJ databases">
        <title>Winogradskyella ouciana sp. nov., isolated from the hadal seawater of the Mariana Trench.</title>
        <authorList>
            <person name="He X."/>
        </authorList>
    </citation>
    <scope>NUCLEOTIDE SEQUENCE [LARGE SCALE GENOMIC DNA]</scope>
    <source>
        <strain evidence="1">KCTC 52348</strain>
    </source>
</reference>